<dbReference type="GO" id="GO:0016747">
    <property type="term" value="F:acyltransferase activity, transferring groups other than amino-acyl groups"/>
    <property type="evidence" value="ECO:0007669"/>
    <property type="project" value="InterPro"/>
</dbReference>
<feature type="transmembrane region" description="Helical" evidence="1">
    <location>
        <begin position="372"/>
        <end position="390"/>
    </location>
</feature>
<accession>A0A0R0CNM7</accession>
<feature type="transmembrane region" description="Helical" evidence="1">
    <location>
        <begin position="177"/>
        <end position="195"/>
    </location>
</feature>
<feature type="transmembrane region" description="Helical" evidence="1">
    <location>
        <begin position="150"/>
        <end position="170"/>
    </location>
</feature>
<evidence type="ECO:0000259" key="2">
    <source>
        <dbReference type="Pfam" id="PF01757"/>
    </source>
</evidence>
<feature type="transmembrane region" description="Helical" evidence="1">
    <location>
        <begin position="242"/>
        <end position="261"/>
    </location>
</feature>
<dbReference type="PATRIC" id="fig|405446.3.peg.1467"/>
<keyword evidence="1" id="KW-1133">Transmembrane helix</keyword>
<dbReference type="OrthoDB" id="9767863at2"/>
<dbReference type="PANTHER" id="PTHR23028:SF53">
    <property type="entry name" value="ACYL_TRANSF_3 DOMAIN-CONTAINING PROTEIN"/>
    <property type="match status" value="1"/>
</dbReference>
<proteinExistence type="predicted"/>
<evidence type="ECO:0000259" key="3">
    <source>
        <dbReference type="Pfam" id="PF19040"/>
    </source>
</evidence>
<dbReference type="InterPro" id="IPR050879">
    <property type="entry name" value="Acyltransferase_3"/>
</dbReference>
<dbReference type="Pfam" id="PF01757">
    <property type="entry name" value="Acyl_transf_3"/>
    <property type="match status" value="1"/>
</dbReference>
<feature type="transmembrane region" description="Helical" evidence="1">
    <location>
        <begin position="46"/>
        <end position="64"/>
    </location>
</feature>
<dbReference type="PANTHER" id="PTHR23028">
    <property type="entry name" value="ACETYLTRANSFERASE"/>
    <property type="match status" value="1"/>
</dbReference>
<dbReference type="GO" id="GO:0016020">
    <property type="term" value="C:membrane"/>
    <property type="evidence" value="ECO:0007669"/>
    <property type="project" value="TreeGrafter"/>
</dbReference>
<organism evidence="4 5">
    <name type="scientific">Stenotrophomonas terrae</name>
    <dbReference type="NCBI Taxonomy" id="405446"/>
    <lineage>
        <taxon>Bacteria</taxon>
        <taxon>Pseudomonadati</taxon>
        <taxon>Pseudomonadota</taxon>
        <taxon>Gammaproteobacteria</taxon>
        <taxon>Lysobacterales</taxon>
        <taxon>Lysobacteraceae</taxon>
        <taxon>Stenotrophomonas</taxon>
    </lineage>
</organism>
<evidence type="ECO:0000256" key="1">
    <source>
        <dbReference type="SAM" id="Phobius"/>
    </source>
</evidence>
<dbReference type="Pfam" id="PF19040">
    <property type="entry name" value="SGNH"/>
    <property type="match status" value="1"/>
</dbReference>
<name>A0A0R0CNM7_9GAMM</name>
<sequence length="692" mass="75754">MKGNAMQGHLKQEGYFPHIDGLRAVAVLAVILYHLNPAWLPGGFTGVDVFFVISGFVVSASVARSSALMGWRGVLGFYARRMRRIMPALFVCLLVTGLLSTLFIPESWLSETSGKTGRMAFVGLSNWVLASTGNDYFSPRSEFNPYTHTWSLGVEEQFYLLFPLLFLGWVKGGKGRGLSMLLFALATAGSLGFAISRALQGGYEIQSFYQTTTRFWQLGAGVLLFQLLSTRARASAVDGQPGIWHSLLQVVCAVVLGYGLWTARPGHSPWIDGLWPVLGTLGLLALLHRSATGWIGGCLSLRPVLVIGRMSYSLYLWHWPVFVLFRWTLGLESLVSGALALLCTAVLAWVSWRWVEQPARFGRRWRGSDLRWVAGGVLVLLLGMGLQKPLERAAKYISLSTVSRHPLEWYPYAKGLKKEFPECELVFSRQPVAGGQVQQFERGKCAGGKGSAQRLFVAGDSHALAYGEMLRRLVLLDGGQARLYANAGCAFIGLQGRRQADPGCDAYVRNTLADVTAQAQAGDVLLLPGLRVPRLVEQYSLFDHQQAFVTVNSDASAAQRKVDVEAAIAELKPLAERGVRIVLEAPKPVLGAPPFRCSDAFNRHNPICVHGMTVSRERMEALRAPALSSLQQVAQALPGATVWDPLPVLCPGAECHPDDAGKPLFFDGDHLSGHGNRVLLPSFRTHRAALHR</sequence>
<dbReference type="Proteomes" id="UP000051863">
    <property type="component" value="Unassembled WGS sequence"/>
</dbReference>
<evidence type="ECO:0000313" key="4">
    <source>
        <dbReference type="EMBL" id="KRG67406.1"/>
    </source>
</evidence>
<protein>
    <submittedName>
        <fullName evidence="4">Acetylase</fullName>
    </submittedName>
</protein>
<keyword evidence="1" id="KW-0472">Membrane</keyword>
<feature type="transmembrane region" description="Helical" evidence="1">
    <location>
        <begin position="335"/>
        <end position="352"/>
    </location>
</feature>
<reference evidence="4 5" key="1">
    <citation type="submission" date="2015-05" db="EMBL/GenBank/DDBJ databases">
        <title>Genome sequencing and analysis of members of genus Stenotrophomonas.</title>
        <authorList>
            <person name="Patil P.P."/>
            <person name="Midha S."/>
            <person name="Patil P.B."/>
        </authorList>
    </citation>
    <scope>NUCLEOTIDE SEQUENCE [LARGE SCALE GENOMIC DNA]</scope>
    <source>
        <strain evidence="4 5">DSM 18941</strain>
    </source>
</reference>
<comment type="caution">
    <text evidence="4">The sequence shown here is derived from an EMBL/GenBank/DDBJ whole genome shotgun (WGS) entry which is preliminary data.</text>
</comment>
<dbReference type="InterPro" id="IPR043968">
    <property type="entry name" value="SGNH"/>
</dbReference>
<feature type="transmembrane region" description="Helical" evidence="1">
    <location>
        <begin position="273"/>
        <end position="291"/>
    </location>
</feature>
<dbReference type="InterPro" id="IPR002656">
    <property type="entry name" value="Acyl_transf_3_dom"/>
</dbReference>
<evidence type="ECO:0000313" key="5">
    <source>
        <dbReference type="Proteomes" id="UP000051863"/>
    </source>
</evidence>
<keyword evidence="5" id="KW-1185">Reference proteome</keyword>
<feature type="transmembrane region" description="Helical" evidence="1">
    <location>
        <begin position="21"/>
        <end position="40"/>
    </location>
</feature>
<gene>
    <name evidence="4" type="ORF">ABB27_09925</name>
</gene>
<dbReference type="EMBL" id="LDJJ01000032">
    <property type="protein sequence ID" value="KRG67406.1"/>
    <property type="molecule type" value="Genomic_DNA"/>
</dbReference>
<feature type="domain" description="Acyltransferase 3" evidence="2">
    <location>
        <begin position="19"/>
        <end position="351"/>
    </location>
</feature>
<keyword evidence="1" id="KW-0812">Transmembrane</keyword>
<dbReference type="AlphaFoldDB" id="A0A0R0CNM7"/>
<feature type="transmembrane region" description="Helical" evidence="1">
    <location>
        <begin position="85"/>
        <end position="104"/>
    </location>
</feature>
<feature type="domain" description="SGNH" evidence="3">
    <location>
        <begin position="442"/>
        <end position="684"/>
    </location>
</feature>
<dbReference type="GO" id="GO:0009103">
    <property type="term" value="P:lipopolysaccharide biosynthetic process"/>
    <property type="evidence" value="ECO:0007669"/>
    <property type="project" value="TreeGrafter"/>
</dbReference>